<dbReference type="InterPro" id="IPR001584">
    <property type="entry name" value="Integrase_cat-core"/>
</dbReference>
<dbReference type="Gene3D" id="1.10.340.70">
    <property type="match status" value="1"/>
</dbReference>
<dbReference type="PANTHER" id="PTHR37984">
    <property type="entry name" value="PROTEIN CBG26694"/>
    <property type="match status" value="1"/>
</dbReference>
<dbReference type="GO" id="GO:0003676">
    <property type="term" value="F:nucleic acid binding"/>
    <property type="evidence" value="ECO:0007669"/>
    <property type="project" value="InterPro"/>
</dbReference>
<dbReference type="SUPFAM" id="SSF53098">
    <property type="entry name" value="Ribonuclease H-like"/>
    <property type="match status" value="1"/>
</dbReference>
<dbReference type="OrthoDB" id="413122at2759"/>
<dbReference type="InterPro" id="IPR036397">
    <property type="entry name" value="RNaseH_sf"/>
</dbReference>
<dbReference type="PANTHER" id="PTHR37984:SF5">
    <property type="entry name" value="PROTEIN NYNRIN-LIKE"/>
    <property type="match status" value="1"/>
</dbReference>
<keyword evidence="4" id="KW-1185">Reference proteome</keyword>
<protein>
    <recommendedName>
        <fullName evidence="1">Gypsy retrotransposon integrase-like protein 1</fullName>
    </recommendedName>
</protein>
<evidence type="ECO:0000313" key="4">
    <source>
        <dbReference type="Proteomes" id="UP000324632"/>
    </source>
</evidence>
<dbReference type="PROSITE" id="PS50994">
    <property type="entry name" value="INTEGRASE"/>
    <property type="match status" value="1"/>
</dbReference>
<accession>A0A5A9P514</accession>
<dbReference type="InterPro" id="IPR050951">
    <property type="entry name" value="Retrovirus_Pol_polyprotein"/>
</dbReference>
<dbReference type="InterPro" id="IPR012337">
    <property type="entry name" value="RNaseH-like_sf"/>
</dbReference>
<dbReference type="Pfam" id="PF17921">
    <property type="entry name" value="Integrase_H2C2"/>
    <property type="match status" value="1"/>
</dbReference>
<evidence type="ECO:0000259" key="2">
    <source>
        <dbReference type="PROSITE" id="PS50994"/>
    </source>
</evidence>
<organism evidence="3 4">
    <name type="scientific">Triplophysa tibetana</name>
    <dbReference type="NCBI Taxonomy" id="1572043"/>
    <lineage>
        <taxon>Eukaryota</taxon>
        <taxon>Metazoa</taxon>
        <taxon>Chordata</taxon>
        <taxon>Craniata</taxon>
        <taxon>Vertebrata</taxon>
        <taxon>Euteleostomi</taxon>
        <taxon>Actinopterygii</taxon>
        <taxon>Neopterygii</taxon>
        <taxon>Teleostei</taxon>
        <taxon>Ostariophysi</taxon>
        <taxon>Cypriniformes</taxon>
        <taxon>Nemacheilidae</taxon>
        <taxon>Triplophysa</taxon>
    </lineage>
</organism>
<dbReference type="InterPro" id="IPR041588">
    <property type="entry name" value="Integrase_H2C2"/>
</dbReference>
<sequence length="444" mass="51307">MHLIPGRCGKMLSVDSLQVAEEEVVVESSSNRLGDIYAFVADGCFPQTMNPIRKKNLKRFAQKFMIEDGRLYYVGPKKEERREVVIEAERKRHIFLECHFNDIGHHLGQKKTVHRIQNKYYWLGIVKDVVDWIKVCEACQHTERNKNLARTIRPIKVDGPWEILAIEIMGPFPGTIHGGNTHIVIITDYYSKWVEAFPIQKKDGLFVARCISSSFYRFGPAKTMFCSQSTDFCEEVTKHLCDRWNIATRLLSIDQPQRNALFDRSSHLLRDAIKQMVVEKQVEWDDFLDPVLAIFRTSVNPTTKFTAHFLMFNRKVSMSSEIKFDCLSYNQDQEGYTLNGEETNSFISSIQEQQNNVKQMVITNMNVAYRQEKKNAKRKARNMPSITLTVTDPLFSTEDLTSPKKLKESLYLSFPVETVLTTVQNVAEDKKIGLEYPLTDSEPH</sequence>
<reference evidence="3 4" key="1">
    <citation type="journal article" date="2019" name="Mol. Ecol. Resour.">
        <title>Chromosome-level genome assembly of Triplophysa tibetana, a fish adapted to the harsh high-altitude environment of the Tibetan Plateau.</title>
        <authorList>
            <person name="Yang X."/>
            <person name="Liu H."/>
            <person name="Ma Z."/>
            <person name="Zou Y."/>
            <person name="Zou M."/>
            <person name="Mao Y."/>
            <person name="Li X."/>
            <person name="Wang H."/>
            <person name="Chen T."/>
            <person name="Wang W."/>
            <person name="Yang R."/>
        </authorList>
    </citation>
    <scope>NUCLEOTIDE SEQUENCE [LARGE SCALE GENOMIC DNA]</scope>
    <source>
        <strain evidence="3">TTIB1903HZAU</strain>
        <tissue evidence="3">Muscle</tissue>
    </source>
</reference>
<dbReference type="Gene3D" id="3.30.420.10">
    <property type="entry name" value="Ribonuclease H-like superfamily/Ribonuclease H"/>
    <property type="match status" value="1"/>
</dbReference>
<dbReference type="AlphaFoldDB" id="A0A5A9P514"/>
<evidence type="ECO:0000313" key="3">
    <source>
        <dbReference type="EMBL" id="KAA0717020.1"/>
    </source>
</evidence>
<feature type="domain" description="Integrase catalytic" evidence="2">
    <location>
        <begin position="150"/>
        <end position="316"/>
    </location>
</feature>
<gene>
    <name evidence="3" type="ORF">E1301_Tti015017</name>
</gene>
<comment type="caution">
    <text evidence="3">The sequence shown here is derived from an EMBL/GenBank/DDBJ whole genome shotgun (WGS) entry which is preliminary data.</text>
</comment>
<name>A0A5A9P514_9TELE</name>
<dbReference type="FunFam" id="1.10.340.70:FF:000001">
    <property type="entry name" value="Retrovirus-related Pol polyprotein from transposon gypsy-like Protein"/>
    <property type="match status" value="1"/>
</dbReference>
<proteinExistence type="predicted"/>
<dbReference type="EMBL" id="SOYY01000009">
    <property type="protein sequence ID" value="KAA0717020.1"/>
    <property type="molecule type" value="Genomic_DNA"/>
</dbReference>
<dbReference type="Proteomes" id="UP000324632">
    <property type="component" value="Chromosome 9"/>
</dbReference>
<dbReference type="GO" id="GO:0015074">
    <property type="term" value="P:DNA integration"/>
    <property type="evidence" value="ECO:0007669"/>
    <property type="project" value="InterPro"/>
</dbReference>
<evidence type="ECO:0000256" key="1">
    <source>
        <dbReference type="ARBA" id="ARBA00039658"/>
    </source>
</evidence>